<organism evidence="2">
    <name type="scientific">viral metagenome</name>
    <dbReference type="NCBI Taxonomy" id="1070528"/>
    <lineage>
        <taxon>unclassified sequences</taxon>
        <taxon>metagenomes</taxon>
        <taxon>organismal metagenomes</taxon>
    </lineage>
</organism>
<sequence length="72" mass="8489">MHPAQFDRKALEQAYIGLSCDNRRLKEKARAHRRNIKTMQNRYHVTKLELEALRNQMENVKPPSEAKRMVAA</sequence>
<keyword evidence="1" id="KW-0175">Coiled coil</keyword>
<proteinExistence type="predicted"/>
<accession>A0A6M3L702</accession>
<dbReference type="EMBL" id="MT142932">
    <property type="protein sequence ID" value="QJA90717.1"/>
    <property type="molecule type" value="Genomic_DNA"/>
</dbReference>
<feature type="coiled-coil region" evidence="1">
    <location>
        <begin position="8"/>
        <end position="56"/>
    </location>
</feature>
<gene>
    <name evidence="2" type="ORF">MM415B03595_0012</name>
</gene>
<reference evidence="2" key="1">
    <citation type="submission" date="2020-03" db="EMBL/GenBank/DDBJ databases">
        <title>The deep terrestrial virosphere.</title>
        <authorList>
            <person name="Holmfeldt K."/>
            <person name="Nilsson E."/>
            <person name="Simone D."/>
            <person name="Lopez-Fernandez M."/>
            <person name="Wu X."/>
            <person name="de Brujin I."/>
            <person name="Lundin D."/>
            <person name="Andersson A."/>
            <person name="Bertilsson S."/>
            <person name="Dopson M."/>
        </authorList>
    </citation>
    <scope>NUCLEOTIDE SEQUENCE</scope>
    <source>
        <strain evidence="2">MM415B03595</strain>
    </source>
</reference>
<dbReference type="AlphaFoldDB" id="A0A6M3L702"/>
<evidence type="ECO:0000313" key="2">
    <source>
        <dbReference type="EMBL" id="QJA90717.1"/>
    </source>
</evidence>
<name>A0A6M3L702_9ZZZZ</name>
<protein>
    <submittedName>
        <fullName evidence="2">Uncharacterized protein</fullName>
    </submittedName>
</protein>
<evidence type="ECO:0000256" key="1">
    <source>
        <dbReference type="SAM" id="Coils"/>
    </source>
</evidence>